<gene>
    <name evidence="1" type="ORF">BKG61_13915</name>
</gene>
<evidence type="ECO:0000313" key="1">
    <source>
        <dbReference type="EMBL" id="OHT98909.1"/>
    </source>
</evidence>
<dbReference type="Proteomes" id="UP000179636">
    <property type="component" value="Unassembled WGS sequence"/>
</dbReference>
<dbReference type="EMBL" id="MLHV01000011">
    <property type="protein sequence ID" value="OHT98909.1"/>
    <property type="molecule type" value="Genomic_DNA"/>
</dbReference>
<sequence length="64" mass="7310">MALLFGAEIDAELERGRQLQAGIPVEEIRQLPLRDTSVIDKSAKKRRRGLLRGRLLRRTRGRGD</sequence>
<organism evidence="1 2">
    <name type="scientific">Mycobacterium syngnathidarum</name>
    <dbReference type="NCBI Taxonomy" id="1908205"/>
    <lineage>
        <taxon>Bacteria</taxon>
        <taxon>Bacillati</taxon>
        <taxon>Actinomycetota</taxon>
        <taxon>Actinomycetes</taxon>
        <taxon>Mycobacteriales</taxon>
        <taxon>Mycobacteriaceae</taxon>
        <taxon>Mycobacterium</taxon>
    </lineage>
</organism>
<comment type="caution">
    <text evidence="1">The sequence shown here is derived from an EMBL/GenBank/DDBJ whole genome shotgun (WGS) entry which is preliminary data.</text>
</comment>
<name>A0A1S1K0Q2_9MYCO</name>
<accession>A0A1S1K0Q2</accession>
<keyword evidence="2" id="KW-1185">Reference proteome</keyword>
<reference evidence="1 2" key="1">
    <citation type="submission" date="2016-10" db="EMBL/GenBank/DDBJ databases">
        <title>Evaluation of Human, Animal and Environmental Mycobacterium chelonae Isolates by Core Genome Phylogenomic Analysis, Targeted Gene Comparison, and Anti-microbial Susceptibility Patterns: A Tale of Mistaken Identities.</title>
        <authorList>
            <person name="Fogelson S.B."/>
            <person name="Camus A.C."/>
            <person name="Lorenz W."/>
            <person name="Vasireddy R."/>
            <person name="Vasireddy S."/>
            <person name="Smith T."/>
            <person name="Brown-Elliott B.A."/>
            <person name="Wallace R.J.Jr."/>
            <person name="Hasan N.A."/>
            <person name="Reischl U."/>
            <person name="Sanchez S."/>
        </authorList>
    </citation>
    <scope>NUCLEOTIDE SEQUENCE [LARGE SCALE GENOMIC DNA]</scope>
    <source>
        <strain evidence="1 2">24999</strain>
    </source>
</reference>
<proteinExistence type="predicted"/>
<dbReference type="AlphaFoldDB" id="A0A1S1K0Q2"/>
<protein>
    <submittedName>
        <fullName evidence="1">Uncharacterized protein</fullName>
    </submittedName>
</protein>
<evidence type="ECO:0000313" key="2">
    <source>
        <dbReference type="Proteomes" id="UP000179636"/>
    </source>
</evidence>